<dbReference type="WBParaSite" id="maker-PairedContig_5086-snap-gene-2.22-mRNA-1">
    <property type="protein sequence ID" value="maker-PairedContig_5086-snap-gene-2.22-mRNA-1"/>
    <property type="gene ID" value="maker-PairedContig_5086-snap-gene-2.22"/>
</dbReference>
<evidence type="ECO:0000313" key="1">
    <source>
        <dbReference type="WBParaSite" id="maker-PairedContig_5086-snap-gene-2.22-mRNA-1"/>
    </source>
</evidence>
<organism evidence="1">
    <name type="scientific">Wuchereria bancrofti</name>
    <dbReference type="NCBI Taxonomy" id="6293"/>
    <lineage>
        <taxon>Eukaryota</taxon>
        <taxon>Metazoa</taxon>
        <taxon>Ecdysozoa</taxon>
        <taxon>Nematoda</taxon>
        <taxon>Chromadorea</taxon>
        <taxon>Rhabditida</taxon>
        <taxon>Spirurina</taxon>
        <taxon>Spiruromorpha</taxon>
        <taxon>Filarioidea</taxon>
        <taxon>Onchocercidae</taxon>
        <taxon>Wuchereria</taxon>
    </lineage>
</organism>
<protein>
    <submittedName>
        <fullName evidence="1">Uncharacterized protein</fullName>
    </submittedName>
</protein>
<sequence length="72" mass="8450">MDTLNLFYSLSMRFQVVVSCQRCLFADDILPIASFSIYAKHIVLKQRQLLKSKKQKVDIIFKFRAEYRSSDG</sequence>
<dbReference type="AlphaFoldDB" id="A0A1I8ETY4"/>
<proteinExistence type="predicted"/>
<reference evidence="1" key="1">
    <citation type="submission" date="2016-11" db="UniProtKB">
        <authorList>
            <consortium name="WormBaseParasite"/>
        </authorList>
    </citation>
    <scope>IDENTIFICATION</scope>
    <source>
        <strain evidence="1">pt0022</strain>
    </source>
</reference>
<name>A0A1I8ETY4_WUCBA</name>
<accession>A0A1I8ETY4</accession>